<evidence type="ECO:0000256" key="10">
    <source>
        <dbReference type="ARBA" id="ARBA00029409"/>
    </source>
</evidence>
<dbReference type="GO" id="GO:0046656">
    <property type="term" value="P:folic acid biosynthetic process"/>
    <property type="evidence" value="ECO:0007669"/>
    <property type="project" value="UniProtKB-KW"/>
</dbReference>
<keyword evidence="8" id="KW-0067">ATP-binding</keyword>
<comment type="caution">
    <text evidence="14">The sequence shown here is derived from an EMBL/GenBank/DDBJ whole genome shotgun (WGS) entry which is preliminary data.</text>
</comment>
<dbReference type="SUPFAM" id="SSF55083">
    <property type="entry name" value="6-hydroxymethyl-7,8-dihydropterin pyrophosphokinase, HPPK"/>
    <property type="match status" value="1"/>
</dbReference>
<evidence type="ECO:0000256" key="5">
    <source>
        <dbReference type="ARBA" id="ARBA00022679"/>
    </source>
</evidence>
<evidence type="ECO:0000256" key="4">
    <source>
        <dbReference type="ARBA" id="ARBA00016218"/>
    </source>
</evidence>
<dbReference type="PANTHER" id="PTHR43071">
    <property type="entry name" value="2-AMINO-4-HYDROXY-6-HYDROXYMETHYLDIHYDROPTERIDINE PYROPHOSPHOKINASE"/>
    <property type="match status" value="1"/>
</dbReference>
<evidence type="ECO:0000256" key="8">
    <source>
        <dbReference type="ARBA" id="ARBA00022840"/>
    </source>
</evidence>
<gene>
    <name evidence="14" type="ORF">FHR99_000845</name>
</gene>
<dbReference type="AlphaFoldDB" id="A0A7W4Z4K9"/>
<accession>A0A7W4Z4K9</accession>
<keyword evidence="5 14" id="KW-0808">Transferase</keyword>
<dbReference type="InterPro" id="IPR000550">
    <property type="entry name" value="Hppk"/>
</dbReference>
<feature type="domain" description="7,8-dihydro-6-hydroxymethylpterin-pyrophosphokinase" evidence="13">
    <location>
        <begin position="88"/>
        <end position="99"/>
    </location>
</feature>
<dbReference type="PANTHER" id="PTHR43071:SF1">
    <property type="entry name" value="2-AMINO-4-HYDROXY-6-HYDROXYMETHYLDIHYDROPTERIDINE PYROPHOSPHOKINASE"/>
    <property type="match status" value="1"/>
</dbReference>
<dbReference type="RefSeq" id="WP_183409293.1">
    <property type="nucleotide sequence ID" value="NZ_JACHWY010000001.1"/>
</dbReference>
<dbReference type="Proteomes" id="UP000537130">
    <property type="component" value="Unassembled WGS sequence"/>
</dbReference>
<keyword evidence="9" id="KW-0289">Folate biosynthesis</keyword>
<dbReference type="GO" id="GO:0016301">
    <property type="term" value="F:kinase activity"/>
    <property type="evidence" value="ECO:0007669"/>
    <property type="project" value="UniProtKB-KW"/>
</dbReference>
<name>A0A7W4Z4K9_9GAMM</name>
<evidence type="ECO:0000256" key="6">
    <source>
        <dbReference type="ARBA" id="ARBA00022741"/>
    </source>
</evidence>
<evidence type="ECO:0000313" key="14">
    <source>
        <dbReference type="EMBL" id="MBB3046609.1"/>
    </source>
</evidence>
<comment type="similarity">
    <text evidence="2">Belongs to the HPPK family.</text>
</comment>
<comment type="function">
    <text evidence="10">Catalyzes the transfer of pyrophosphate from adenosine triphosphate (ATP) to 6-hydroxymethyl-7,8-dihydropterin, an enzymatic step in folate biosynthesis pathway.</text>
</comment>
<keyword evidence="7 14" id="KW-0418">Kinase</keyword>
<dbReference type="GO" id="GO:0003848">
    <property type="term" value="F:2-amino-4-hydroxy-6-hydroxymethyldihydropteridine diphosphokinase activity"/>
    <property type="evidence" value="ECO:0007669"/>
    <property type="project" value="UniProtKB-EC"/>
</dbReference>
<dbReference type="UniPathway" id="UPA00077">
    <property type="reaction ID" value="UER00155"/>
</dbReference>
<dbReference type="Gene3D" id="3.30.70.560">
    <property type="entry name" value="7,8-Dihydro-6-hydroxymethylpterin-pyrophosphokinase HPPK"/>
    <property type="match status" value="1"/>
</dbReference>
<evidence type="ECO:0000313" key="15">
    <source>
        <dbReference type="Proteomes" id="UP000537130"/>
    </source>
</evidence>
<dbReference type="CDD" id="cd00483">
    <property type="entry name" value="HPPK"/>
    <property type="match status" value="1"/>
</dbReference>
<dbReference type="Pfam" id="PF01288">
    <property type="entry name" value="HPPK"/>
    <property type="match status" value="1"/>
</dbReference>
<protein>
    <recommendedName>
        <fullName evidence="4">2-amino-4-hydroxy-6-hydroxymethyldihydropteridine pyrophosphokinase</fullName>
        <ecNumber evidence="3">2.7.6.3</ecNumber>
    </recommendedName>
    <alternativeName>
        <fullName evidence="11">6-hydroxymethyl-7,8-dihydropterin pyrophosphokinase</fullName>
    </alternativeName>
    <alternativeName>
        <fullName evidence="12">7,8-dihydro-6-hydroxymethylpterin-pyrophosphokinase</fullName>
    </alternativeName>
</protein>
<dbReference type="EC" id="2.7.6.3" evidence="3"/>
<reference evidence="14 15" key="1">
    <citation type="submission" date="2020-08" db="EMBL/GenBank/DDBJ databases">
        <title>Genomic Encyclopedia of Type Strains, Phase III (KMG-III): the genomes of soil and plant-associated and newly described type strains.</title>
        <authorList>
            <person name="Whitman W."/>
        </authorList>
    </citation>
    <scope>NUCLEOTIDE SEQUENCE [LARGE SCALE GENOMIC DNA]</scope>
    <source>
        <strain evidence="14 15">CECT 8654</strain>
    </source>
</reference>
<comment type="pathway">
    <text evidence="1">Cofactor biosynthesis; tetrahydrofolate biosynthesis; 2-amino-4-hydroxy-6-hydroxymethyl-7,8-dihydropteridine diphosphate from 7,8-dihydroneopterin triphosphate: step 4/4.</text>
</comment>
<dbReference type="InterPro" id="IPR035907">
    <property type="entry name" value="Hppk_sf"/>
</dbReference>
<evidence type="ECO:0000256" key="3">
    <source>
        <dbReference type="ARBA" id="ARBA00013253"/>
    </source>
</evidence>
<evidence type="ECO:0000256" key="12">
    <source>
        <dbReference type="ARBA" id="ARBA00033413"/>
    </source>
</evidence>
<keyword evidence="6" id="KW-0547">Nucleotide-binding</keyword>
<dbReference type="EMBL" id="JACHWY010000001">
    <property type="protein sequence ID" value="MBB3046609.1"/>
    <property type="molecule type" value="Genomic_DNA"/>
</dbReference>
<evidence type="ECO:0000256" key="2">
    <source>
        <dbReference type="ARBA" id="ARBA00005810"/>
    </source>
</evidence>
<dbReference type="GO" id="GO:0046654">
    <property type="term" value="P:tetrahydrofolate biosynthetic process"/>
    <property type="evidence" value="ECO:0007669"/>
    <property type="project" value="UniProtKB-UniPathway"/>
</dbReference>
<evidence type="ECO:0000256" key="9">
    <source>
        <dbReference type="ARBA" id="ARBA00022909"/>
    </source>
</evidence>
<dbReference type="GO" id="GO:0005524">
    <property type="term" value="F:ATP binding"/>
    <property type="evidence" value="ECO:0007669"/>
    <property type="project" value="UniProtKB-KW"/>
</dbReference>
<proteinExistence type="inferred from homology"/>
<sequence>MHTCHIGLGSNLDEPLHQLKRALAALGDHPSIEVRKVSSFYGSKAVGPGEQPDFVNAVVELATSLEPIPLLHTLQSIEQQHGRVRTIRWGARTLDLDILLYDQLELDSAELTIPHPRLQDRPFVVVPLEEIAPDLALPDGTCVASLLDYASRNDVWRLPLRDGV</sequence>
<keyword evidence="15" id="KW-1185">Reference proteome</keyword>
<evidence type="ECO:0000256" key="7">
    <source>
        <dbReference type="ARBA" id="ARBA00022777"/>
    </source>
</evidence>
<evidence type="ECO:0000256" key="1">
    <source>
        <dbReference type="ARBA" id="ARBA00005051"/>
    </source>
</evidence>
<dbReference type="PROSITE" id="PS00794">
    <property type="entry name" value="HPPK"/>
    <property type="match status" value="1"/>
</dbReference>
<dbReference type="NCBIfam" id="TIGR01498">
    <property type="entry name" value="folK"/>
    <property type="match status" value="1"/>
</dbReference>
<evidence type="ECO:0000256" key="11">
    <source>
        <dbReference type="ARBA" id="ARBA00029766"/>
    </source>
</evidence>
<organism evidence="14 15">
    <name type="scientific">Litorivivens lipolytica</name>
    <dbReference type="NCBI Taxonomy" id="1524264"/>
    <lineage>
        <taxon>Bacteria</taxon>
        <taxon>Pseudomonadati</taxon>
        <taxon>Pseudomonadota</taxon>
        <taxon>Gammaproteobacteria</taxon>
        <taxon>Litorivivens</taxon>
    </lineage>
</organism>
<evidence type="ECO:0000259" key="13">
    <source>
        <dbReference type="PROSITE" id="PS00794"/>
    </source>
</evidence>